<name>A0A922LY75_SCHHA</name>
<reference evidence="1" key="3">
    <citation type="submission" date="2021-06" db="EMBL/GenBank/DDBJ databases">
        <title>Chromosome-level genome assembly for S. haematobium.</title>
        <authorList>
            <person name="Stroehlein A.J."/>
        </authorList>
    </citation>
    <scope>NUCLEOTIDE SEQUENCE</scope>
</reference>
<reference evidence="1" key="4">
    <citation type="journal article" date="2022" name="PLoS Pathog.">
        <title>Chromosome-level genome of Schistosoma haematobium underpins genome-wide explorations of molecular variation.</title>
        <authorList>
            <person name="Stroehlein A.J."/>
            <person name="Korhonen P.K."/>
            <person name="Lee V.V."/>
            <person name="Ralph S.A."/>
            <person name="Mentink-Kane M."/>
            <person name="You H."/>
            <person name="McManus D.P."/>
            <person name="Tchuente L.T."/>
            <person name="Stothard J.R."/>
            <person name="Kaur P."/>
            <person name="Dudchenko O."/>
            <person name="Aiden E.L."/>
            <person name="Yang B."/>
            <person name="Yang H."/>
            <person name="Emery A.M."/>
            <person name="Webster B.L."/>
            <person name="Brindley P.J."/>
            <person name="Rollinson D."/>
            <person name="Chang B.C.H."/>
            <person name="Gasser R.B."/>
            <person name="Young N.D."/>
        </authorList>
    </citation>
    <scope>NUCLEOTIDE SEQUENCE</scope>
</reference>
<proteinExistence type="predicted"/>
<dbReference type="GeneID" id="75576828"/>
<dbReference type="EMBL" id="AMPZ03000001">
    <property type="protein sequence ID" value="KAH9595777.1"/>
    <property type="molecule type" value="Genomic_DNA"/>
</dbReference>
<reference evidence="1" key="2">
    <citation type="journal article" date="2019" name="Gigascience">
        <title>High-quality Schistosoma haematobium genome achieved by single-molecule and long-range sequencing.</title>
        <authorList>
            <person name="Stroehlein A.J."/>
            <person name="Korhonen P.K."/>
            <person name="Chong T.M."/>
            <person name="Lim Y.L."/>
            <person name="Chan K.G."/>
            <person name="Webster B."/>
            <person name="Rollinson D."/>
            <person name="Brindley P.J."/>
            <person name="Gasser R.B."/>
            <person name="Young N.D."/>
        </authorList>
    </citation>
    <scope>NUCLEOTIDE SEQUENCE</scope>
</reference>
<dbReference type="RefSeq" id="XP_051074607.1">
    <property type="nucleotide sequence ID" value="XM_051209176.1"/>
</dbReference>
<dbReference type="Proteomes" id="UP000471633">
    <property type="component" value="Unassembled WGS sequence"/>
</dbReference>
<gene>
    <name evidence="1" type="ORF">MS3_00001705</name>
</gene>
<evidence type="ECO:0000313" key="2">
    <source>
        <dbReference type="Proteomes" id="UP000471633"/>
    </source>
</evidence>
<accession>A0A922LY75</accession>
<dbReference type="CTD" id="75576828"/>
<dbReference type="AlphaFoldDB" id="A0A922LY75"/>
<dbReference type="KEGG" id="shx:MS3_00001705"/>
<protein>
    <submittedName>
        <fullName evidence="1">Uncharacterized protein</fullName>
    </submittedName>
</protein>
<reference evidence="1" key="1">
    <citation type="journal article" date="2012" name="Nat. Genet.">
        <title>Whole-genome sequence of Schistosoma haematobium.</title>
        <authorList>
            <person name="Young N.D."/>
            <person name="Jex A.R."/>
            <person name="Li B."/>
            <person name="Liu S."/>
            <person name="Yang L."/>
            <person name="Xiong Z."/>
            <person name="Li Y."/>
            <person name="Cantacessi C."/>
            <person name="Hall R.S."/>
            <person name="Xu X."/>
            <person name="Chen F."/>
            <person name="Wu X."/>
            <person name="Zerlotini A."/>
            <person name="Oliveira G."/>
            <person name="Hofmann A."/>
            <person name="Zhang G."/>
            <person name="Fang X."/>
            <person name="Kang Y."/>
            <person name="Campbell B.E."/>
            <person name="Loukas A."/>
            <person name="Ranganathan S."/>
            <person name="Rollinson D."/>
            <person name="Rinaldi G."/>
            <person name="Brindley P.J."/>
            <person name="Yang H."/>
            <person name="Wang J."/>
            <person name="Wang J."/>
            <person name="Gasser R.B."/>
        </authorList>
    </citation>
    <scope>NUCLEOTIDE SEQUENCE</scope>
</reference>
<keyword evidence="2" id="KW-1185">Reference proteome</keyword>
<comment type="caution">
    <text evidence="1">The sequence shown here is derived from an EMBL/GenBank/DDBJ whole genome shotgun (WGS) entry which is preliminary data.</text>
</comment>
<evidence type="ECO:0000313" key="1">
    <source>
        <dbReference type="EMBL" id="KAH9595777.1"/>
    </source>
</evidence>
<sequence>MISASCIYGTLKGAIRECLHHSYHRLFYTFKVLKFYMILNHYLFYFIRSRKIWQSWEIELVYFRACEPNFQFLTVFSKISVFESNNRCINAMSSIHTSACTARLRQL</sequence>
<organism evidence="1 2">
    <name type="scientific">Schistosoma haematobium</name>
    <name type="common">Blood fluke</name>
    <dbReference type="NCBI Taxonomy" id="6185"/>
    <lineage>
        <taxon>Eukaryota</taxon>
        <taxon>Metazoa</taxon>
        <taxon>Spiralia</taxon>
        <taxon>Lophotrochozoa</taxon>
        <taxon>Platyhelminthes</taxon>
        <taxon>Trematoda</taxon>
        <taxon>Digenea</taxon>
        <taxon>Strigeidida</taxon>
        <taxon>Schistosomatoidea</taxon>
        <taxon>Schistosomatidae</taxon>
        <taxon>Schistosoma</taxon>
    </lineage>
</organism>